<dbReference type="PANTHER" id="PTHR13847:SF289">
    <property type="entry name" value="GLYCINE OXIDASE"/>
    <property type="match status" value="1"/>
</dbReference>
<dbReference type="InterPro" id="IPR012727">
    <property type="entry name" value="Gly_oxidase_ThiO"/>
</dbReference>
<comment type="pathway">
    <text evidence="1">Cofactor biosynthesis; thiamine diphosphate biosynthesis.</text>
</comment>
<dbReference type="UniPathway" id="UPA00060"/>
<dbReference type="KEGG" id="prz:GZH47_17695"/>
<evidence type="ECO:0000259" key="6">
    <source>
        <dbReference type="Pfam" id="PF01266"/>
    </source>
</evidence>
<dbReference type="NCBIfam" id="TIGR02352">
    <property type="entry name" value="thiamin_ThiO"/>
    <property type="match status" value="1"/>
</dbReference>
<gene>
    <name evidence="7" type="primary">thiO</name>
    <name evidence="7" type="ORF">GZH47_17695</name>
</gene>
<dbReference type="EC" id="1.4.3.19" evidence="5"/>
<comment type="catalytic activity">
    <reaction evidence="4">
        <text>glycine + O2 + H2O = glyoxylate + H2O2 + NH4(+)</text>
        <dbReference type="Rhea" id="RHEA:11532"/>
        <dbReference type="ChEBI" id="CHEBI:15377"/>
        <dbReference type="ChEBI" id="CHEBI:15379"/>
        <dbReference type="ChEBI" id="CHEBI:16240"/>
        <dbReference type="ChEBI" id="CHEBI:28938"/>
        <dbReference type="ChEBI" id="CHEBI:36655"/>
        <dbReference type="ChEBI" id="CHEBI:57305"/>
        <dbReference type="EC" id="1.4.3.19"/>
    </reaction>
</comment>
<evidence type="ECO:0000313" key="8">
    <source>
        <dbReference type="Proteomes" id="UP000479114"/>
    </source>
</evidence>
<evidence type="ECO:0000256" key="2">
    <source>
        <dbReference type="ARBA" id="ARBA00022977"/>
    </source>
</evidence>
<feature type="domain" description="FAD dependent oxidoreductase" evidence="6">
    <location>
        <begin position="5"/>
        <end position="366"/>
    </location>
</feature>
<dbReference type="GO" id="GO:0009228">
    <property type="term" value="P:thiamine biosynthetic process"/>
    <property type="evidence" value="ECO:0007669"/>
    <property type="project" value="UniProtKB-KW"/>
</dbReference>
<evidence type="ECO:0000256" key="5">
    <source>
        <dbReference type="ARBA" id="ARBA00050018"/>
    </source>
</evidence>
<reference evidence="7 8" key="1">
    <citation type="submission" date="2020-02" db="EMBL/GenBank/DDBJ databases">
        <title>Paenibacillus sp. nov., isolated from rhizosphere soil of tomato.</title>
        <authorList>
            <person name="Weon H.-Y."/>
            <person name="Lee S.A."/>
        </authorList>
    </citation>
    <scope>NUCLEOTIDE SEQUENCE [LARGE SCALE GENOMIC DNA]</scope>
    <source>
        <strain evidence="7 8">14171R-81</strain>
    </source>
</reference>
<proteinExistence type="predicted"/>
<dbReference type="RefSeq" id="WP_162642211.1">
    <property type="nucleotide sequence ID" value="NZ_CP048286.1"/>
</dbReference>
<dbReference type="AlphaFoldDB" id="A0A6C0P284"/>
<accession>A0A6C0P284</accession>
<dbReference type="Gene3D" id="3.50.50.60">
    <property type="entry name" value="FAD/NAD(P)-binding domain"/>
    <property type="match status" value="1"/>
</dbReference>
<dbReference type="GO" id="GO:0043799">
    <property type="term" value="F:glycine oxidase activity"/>
    <property type="evidence" value="ECO:0007669"/>
    <property type="project" value="UniProtKB-EC"/>
</dbReference>
<dbReference type="Pfam" id="PF01266">
    <property type="entry name" value="DAO"/>
    <property type="match status" value="1"/>
</dbReference>
<name>A0A6C0P284_9BACL</name>
<dbReference type="Proteomes" id="UP000479114">
    <property type="component" value="Chromosome"/>
</dbReference>
<keyword evidence="2" id="KW-0784">Thiamine biosynthesis</keyword>
<evidence type="ECO:0000256" key="1">
    <source>
        <dbReference type="ARBA" id="ARBA00004948"/>
    </source>
</evidence>
<dbReference type="InterPro" id="IPR006076">
    <property type="entry name" value="FAD-dep_OxRdtase"/>
</dbReference>
<evidence type="ECO:0000313" key="7">
    <source>
        <dbReference type="EMBL" id="QHW32461.1"/>
    </source>
</evidence>
<dbReference type="InterPro" id="IPR036188">
    <property type="entry name" value="FAD/NAD-bd_sf"/>
</dbReference>
<dbReference type="Gene3D" id="3.30.9.10">
    <property type="entry name" value="D-Amino Acid Oxidase, subunit A, domain 2"/>
    <property type="match status" value="1"/>
</dbReference>
<protein>
    <recommendedName>
        <fullName evidence="5">glycine oxidase</fullName>
        <ecNumber evidence="5">1.4.3.19</ecNumber>
    </recommendedName>
</protein>
<dbReference type="EMBL" id="CP048286">
    <property type="protein sequence ID" value="QHW32461.1"/>
    <property type="molecule type" value="Genomic_DNA"/>
</dbReference>
<dbReference type="PROSITE" id="PS51257">
    <property type="entry name" value="PROKAR_LIPOPROTEIN"/>
    <property type="match status" value="1"/>
</dbReference>
<dbReference type="PANTHER" id="PTHR13847">
    <property type="entry name" value="SARCOSINE DEHYDROGENASE-RELATED"/>
    <property type="match status" value="1"/>
</dbReference>
<dbReference type="GO" id="GO:0009229">
    <property type="term" value="P:thiamine diphosphate biosynthetic process"/>
    <property type="evidence" value="ECO:0007669"/>
    <property type="project" value="UniProtKB-UniPathway"/>
</dbReference>
<dbReference type="SUPFAM" id="SSF51905">
    <property type="entry name" value="FAD/NAD(P)-binding domain"/>
    <property type="match status" value="1"/>
</dbReference>
<dbReference type="GO" id="GO:0005737">
    <property type="term" value="C:cytoplasm"/>
    <property type="evidence" value="ECO:0007669"/>
    <property type="project" value="TreeGrafter"/>
</dbReference>
<sequence length="399" mass="41534">MSRHIVVLGGGIVGLSCAFEAALAGDAVTVVEPGRVGGQASGAAAGMLAPFTENGEQPDAFFRLCLDSLHRYPSWVQAVEEVSGLSAELVASGSLTVAMHEADVQPLQARLAWQQRFGASAELVGPERLRELEPRLHSGVAAALHCPAESHVHAPKLVAALEAACRKLGVRILEHAGEIVPLAGVGVGEGSGTVEAAVETSAHGRVSGDALVICAGAWANAYAELCGFPIPVHPIRGQICAFDLTGAEVGGAAPGEAENVRHMVFSSQAYWVQKQDGRLICGASEDSAGYDNSVTERGIDRLTRWTPRVFPFLDGRAPVMRWAGLRPATRDGWPLIGAVPGSPNVLLAAGHYRNGILLSPATAAMVGCLLRGEAPPVAGAEASFAPDRFARRPGVPALR</sequence>
<evidence type="ECO:0000256" key="4">
    <source>
        <dbReference type="ARBA" id="ARBA00049872"/>
    </source>
</evidence>
<evidence type="ECO:0000256" key="3">
    <source>
        <dbReference type="ARBA" id="ARBA00023002"/>
    </source>
</evidence>
<dbReference type="SUPFAM" id="SSF54373">
    <property type="entry name" value="FAD-linked reductases, C-terminal domain"/>
    <property type="match status" value="1"/>
</dbReference>
<dbReference type="GO" id="GO:0050660">
    <property type="term" value="F:flavin adenine dinucleotide binding"/>
    <property type="evidence" value="ECO:0007669"/>
    <property type="project" value="InterPro"/>
</dbReference>
<organism evidence="7 8">
    <name type="scientific">Paenibacillus rhizovicinus</name>
    <dbReference type="NCBI Taxonomy" id="2704463"/>
    <lineage>
        <taxon>Bacteria</taxon>
        <taxon>Bacillati</taxon>
        <taxon>Bacillota</taxon>
        <taxon>Bacilli</taxon>
        <taxon>Bacillales</taxon>
        <taxon>Paenibacillaceae</taxon>
        <taxon>Paenibacillus</taxon>
    </lineage>
</organism>
<keyword evidence="8" id="KW-1185">Reference proteome</keyword>
<keyword evidence="3 7" id="KW-0560">Oxidoreductase</keyword>